<dbReference type="InterPro" id="IPR013103">
    <property type="entry name" value="RVT_2"/>
</dbReference>
<accession>A0A6L2KJV6</accession>
<feature type="compositionally biased region" description="Basic and acidic residues" evidence="1">
    <location>
        <begin position="239"/>
        <end position="251"/>
    </location>
</feature>
<protein>
    <recommendedName>
        <fullName evidence="2">Reverse transcriptase Ty1/copia-type domain-containing protein</fullName>
    </recommendedName>
</protein>
<dbReference type="Pfam" id="PF07727">
    <property type="entry name" value="RVT_2"/>
    <property type="match status" value="1"/>
</dbReference>
<sequence length="790" mass="89862">MDDEPMWAVDHVVAPTLGSTITIPKTANEFSIKGNNLTIVKGNQFEGRTKTDPYKHIHEFLRICNMIKFRDTENEAVAFCLGLCFAFEALHFVSQDLAFSLQKILRFVFRRSCVLSTEDLAFCLQRSCVLLWKHCVLSTLKILRFVYEALRFRLSQDDLQGSRTESGFKRSFVTLFGQDIETFTGTMFLNVEQLEKQLDKEDFQEIRSMATFNVLETQFQMFITSQLKRKYDSQANERQMQRTEEKVDMSKALDASSVDTESSRTGSKEHDTSSRSGNDVHDDDDVDIRPIYDEEPIDKGFKEFPSNVQAMTSDHNSSELRIHDHSNKPYSSKLVLKVVPPADKTAISRQELEFLFHHHTSGLVPQQQKASDYDNPNPVRQRQDVSSLADVHVSSQQELDLLFGPLYDEFFITGSNPQDKQPSTNIKPTSAPSTLTYVHAEENNDDQTEEDHLPDDEFTNPFCALAQEVAESSSHNIEQVCGNPSRPVQTRQQLATDPEMCMFVLTVSTAEPKNINEAMADSAWIEAMQEELYQFDRLQEEGINSEESFAPVARLESVRIFIVYAAHKSFLIYQMDVKTAFLNGPLKEEAKYALEILHKHGMEKGQSIGIPMATKPKLDTELSGNPVDQTDYCSKIGSLMYLTSSSPDIVQAGSSFDLTAFSDADHARYIDSHKSTFRGIQFLGDKLVSWMSKKQNCTAMSLAEAKYSAIAILCNPVQHSRTKHIHTRYHFIKEQVKNGIIELYFIRTEYQLADMFTKALPEDKFKYLVRRIGMRCLTPAELEVLAKESA</sequence>
<feature type="domain" description="Reverse transcriptase Ty1/copia-type" evidence="2">
    <location>
        <begin position="539"/>
        <end position="589"/>
    </location>
</feature>
<evidence type="ECO:0000256" key="1">
    <source>
        <dbReference type="SAM" id="MobiDB-lite"/>
    </source>
</evidence>
<reference evidence="3" key="1">
    <citation type="journal article" date="2019" name="Sci. Rep.">
        <title>Draft genome of Tanacetum cinerariifolium, the natural source of mosquito coil.</title>
        <authorList>
            <person name="Yamashiro T."/>
            <person name="Shiraishi A."/>
            <person name="Satake H."/>
            <person name="Nakayama K."/>
        </authorList>
    </citation>
    <scope>NUCLEOTIDE SEQUENCE</scope>
</reference>
<comment type="caution">
    <text evidence="3">The sequence shown here is derived from an EMBL/GenBank/DDBJ whole genome shotgun (WGS) entry which is preliminary data.</text>
</comment>
<evidence type="ECO:0000259" key="2">
    <source>
        <dbReference type="Pfam" id="PF07727"/>
    </source>
</evidence>
<feature type="region of interest" description="Disordered" evidence="1">
    <location>
        <begin position="233"/>
        <end position="288"/>
    </location>
</feature>
<proteinExistence type="predicted"/>
<gene>
    <name evidence="3" type="ORF">Tci_021167</name>
</gene>
<dbReference type="PANTHER" id="PTHR11439">
    <property type="entry name" value="GAG-POL-RELATED RETROTRANSPOSON"/>
    <property type="match status" value="1"/>
</dbReference>
<dbReference type="AlphaFoldDB" id="A0A6L2KJV6"/>
<dbReference type="PANTHER" id="PTHR11439:SF483">
    <property type="entry name" value="PEPTIDE SYNTHASE GLIP-LIKE, PUTATIVE (AFU_ORTHOLOGUE AFUA_3G12920)-RELATED"/>
    <property type="match status" value="1"/>
</dbReference>
<evidence type="ECO:0000313" key="3">
    <source>
        <dbReference type="EMBL" id="GEU49189.1"/>
    </source>
</evidence>
<name>A0A6L2KJV6_TANCI</name>
<dbReference type="EMBL" id="BKCJ010002529">
    <property type="protein sequence ID" value="GEU49189.1"/>
    <property type="molecule type" value="Genomic_DNA"/>
</dbReference>
<dbReference type="CDD" id="cd09272">
    <property type="entry name" value="RNase_HI_RT_Ty1"/>
    <property type="match status" value="1"/>
</dbReference>
<organism evidence="3">
    <name type="scientific">Tanacetum cinerariifolium</name>
    <name type="common">Dalmatian daisy</name>
    <name type="synonym">Chrysanthemum cinerariifolium</name>
    <dbReference type="NCBI Taxonomy" id="118510"/>
    <lineage>
        <taxon>Eukaryota</taxon>
        <taxon>Viridiplantae</taxon>
        <taxon>Streptophyta</taxon>
        <taxon>Embryophyta</taxon>
        <taxon>Tracheophyta</taxon>
        <taxon>Spermatophyta</taxon>
        <taxon>Magnoliopsida</taxon>
        <taxon>eudicotyledons</taxon>
        <taxon>Gunneridae</taxon>
        <taxon>Pentapetalae</taxon>
        <taxon>asterids</taxon>
        <taxon>campanulids</taxon>
        <taxon>Asterales</taxon>
        <taxon>Asteraceae</taxon>
        <taxon>Asteroideae</taxon>
        <taxon>Anthemideae</taxon>
        <taxon>Anthemidinae</taxon>
        <taxon>Tanacetum</taxon>
    </lineage>
</organism>